<reference evidence="3 4" key="1">
    <citation type="journal article" date="2020" name="Fungal Divers.">
        <title>Resolving the Mortierellaceae phylogeny through synthesis of multi-gene phylogenetics and phylogenomics.</title>
        <authorList>
            <person name="Vandepol N."/>
            <person name="Liber J."/>
            <person name="Desiro A."/>
            <person name="Na H."/>
            <person name="Kennedy M."/>
            <person name="Barry K."/>
            <person name="Grigoriev I.V."/>
            <person name="Miller A.N."/>
            <person name="O'Donnell K."/>
            <person name="Stajich J.E."/>
            <person name="Bonito G."/>
        </authorList>
    </citation>
    <scope>NUCLEOTIDE SEQUENCE [LARGE SCALE GENOMIC DNA]</scope>
    <source>
        <strain evidence="3 4">AD045</strain>
    </source>
</reference>
<sequence>MTKTTLSTPPSPPPQLASQQGEPNSGQDVNNQSVSVQPIRKRDRFSNMFQSSSSKLKATNFQSTSSKSTANGDSTVSADESAHRLSTVGGLDSVDIDHVVHSTAVKSIPSDTHAPSQLTRPRLDMFPQNVSAPAVCITLPKFGARIESTPQLALCIGLLSKADDTVNQQDSPYQEISLDTAAQLTWIKAMEQDTTEQERTRWLGTRMVDEFAKDVFKDSTEIAEMVHIGPVLDKEHFRGLLSCMIIAFDQSAILNVELLQGLVQLMQSSPPNSLVSDDLVKVLSLLRVRLQGTHQQCSAHPYYLMLAVSRLLDVMADRKVQDLNRVEEHEPLSGVLSGLKGSSDPFLLYQACYAFQALQYVPNDETVLQALLRHSVGVVDGLVKVTTVMKLDLSAVIEGLGELQKVLESTGDVAGAVYEGACTLMESGRGILDSLKEGYGSRKKRPWYAAIRAANVLARTGQLQDLNRLIGEAPCRRDPLFQWGICQLLGEIASDDIWDTVVRKQSIELIAELYKNDPEWAQDDSVKTWMRTIIGPLGTVVDEGASTTSQTLLMEPQQEQAASASVPYPLRNRLPHPIFSPILARVHNMPALEYDLHRLQALLLKQTHKTVYIPPMAKLNLKNRG</sequence>
<protein>
    <recommendedName>
        <fullName evidence="2">Arm-like repeat domain-containing protein</fullName>
    </recommendedName>
</protein>
<feature type="region of interest" description="Disordered" evidence="1">
    <location>
        <begin position="1"/>
        <end position="81"/>
    </location>
</feature>
<gene>
    <name evidence="3" type="ORF">BGZ96_011264</name>
</gene>
<dbReference type="Proteomes" id="UP001194696">
    <property type="component" value="Unassembled WGS sequence"/>
</dbReference>
<name>A0ABQ7JTF6_9FUNG</name>
<evidence type="ECO:0000313" key="3">
    <source>
        <dbReference type="EMBL" id="KAG0284372.1"/>
    </source>
</evidence>
<organism evidence="3 4">
    <name type="scientific">Linnemannia gamsii</name>
    <dbReference type="NCBI Taxonomy" id="64522"/>
    <lineage>
        <taxon>Eukaryota</taxon>
        <taxon>Fungi</taxon>
        <taxon>Fungi incertae sedis</taxon>
        <taxon>Mucoromycota</taxon>
        <taxon>Mortierellomycotina</taxon>
        <taxon>Mortierellomycetes</taxon>
        <taxon>Mortierellales</taxon>
        <taxon>Mortierellaceae</taxon>
        <taxon>Linnemannia</taxon>
    </lineage>
</organism>
<feature type="domain" description="Arm-like repeat" evidence="2">
    <location>
        <begin position="189"/>
        <end position="537"/>
    </location>
</feature>
<feature type="compositionally biased region" description="Polar residues" evidence="1">
    <location>
        <begin position="21"/>
        <end position="36"/>
    </location>
</feature>
<dbReference type="Pfam" id="PF23948">
    <property type="entry name" value="ARM_5"/>
    <property type="match status" value="1"/>
</dbReference>
<feature type="compositionally biased region" description="Polar residues" evidence="1">
    <location>
        <begin position="47"/>
        <end position="78"/>
    </location>
</feature>
<dbReference type="InterPro" id="IPR016024">
    <property type="entry name" value="ARM-type_fold"/>
</dbReference>
<comment type="caution">
    <text evidence="3">The sequence shown here is derived from an EMBL/GenBank/DDBJ whole genome shotgun (WGS) entry which is preliminary data.</text>
</comment>
<evidence type="ECO:0000259" key="2">
    <source>
        <dbReference type="Pfam" id="PF23948"/>
    </source>
</evidence>
<evidence type="ECO:0000313" key="4">
    <source>
        <dbReference type="Proteomes" id="UP001194696"/>
    </source>
</evidence>
<dbReference type="InterPro" id="IPR056251">
    <property type="entry name" value="Arm_rpt_dom"/>
</dbReference>
<evidence type="ECO:0000256" key="1">
    <source>
        <dbReference type="SAM" id="MobiDB-lite"/>
    </source>
</evidence>
<accession>A0ABQ7JTF6</accession>
<dbReference type="EMBL" id="JAAAIM010000780">
    <property type="protein sequence ID" value="KAG0284372.1"/>
    <property type="molecule type" value="Genomic_DNA"/>
</dbReference>
<proteinExistence type="predicted"/>
<keyword evidence="4" id="KW-1185">Reference proteome</keyword>
<dbReference type="SUPFAM" id="SSF48371">
    <property type="entry name" value="ARM repeat"/>
    <property type="match status" value="1"/>
</dbReference>